<dbReference type="Gene3D" id="3.90.1280.20">
    <property type="match status" value="1"/>
</dbReference>
<evidence type="ECO:0000259" key="3">
    <source>
        <dbReference type="PROSITE" id="PS51371"/>
    </source>
</evidence>
<dbReference type="InterPro" id="IPR000644">
    <property type="entry name" value="CBS_dom"/>
</dbReference>
<reference evidence="4" key="1">
    <citation type="journal article" date="2015" name="Proc. Natl. Acad. Sci. U.S.A.">
        <title>Networks of energetic and metabolic interactions define dynamics in microbial communities.</title>
        <authorList>
            <person name="Embree M."/>
            <person name="Liu J.K."/>
            <person name="Al-Bassam M.M."/>
            <person name="Zengler K."/>
        </authorList>
    </citation>
    <scope>NUCLEOTIDE SEQUENCE</scope>
</reference>
<protein>
    <submittedName>
        <fullName evidence="4">Cbs-domain containing protein</fullName>
    </submittedName>
</protein>
<keyword evidence="2" id="KW-0129">CBS domain</keyword>
<dbReference type="PANTHER" id="PTHR22777:SF4">
    <property type="entry name" value="UPF0053 PROTEIN SLL1254"/>
    <property type="match status" value="1"/>
</dbReference>
<sequence>MINKNYSKKLRELKREITVVFENYPVHKLFKDMIQNNDQIVLVIDEYGVMEGIVTMEDIVETLLGLEIMDETDSYKDMREVAKKIWTEKRTQK</sequence>
<dbReference type="Pfam" id="PF00571">
    <property type="entry name" value="CBS"/>
    <property type="match status" value="1"/>
</dbReference>
<dbReference type="GO" id="GO:0005886">
    <property type="term" value="C:plasma membrane"/>
    <property type="evidence" value="ECO:0007669"/>
    <property type="project" value="TreeGrafter"/>
</dbReference>
<keyword evidence="1" id="KW-0677">Repeat</keyword>
<evidence type="ECO:0000256" key="2">
    <source>
        <dbReference type="ARBA" id="ARBA00023122"/>
    </source>
</evidence>
<evidence type="ECO:0000256" key="1">
    <source>
        <dbReference type="ARBA" id="ARBA00022737"/>
    </source>
</evidence>
<evidence type="ECO:0000313" key="4">
    <source>
        <dbReference type="EMBL" id="KUG26615.1"/>
    </source>
</evidence>
<dbReference type="AlphaFoldDB" id="A0A0W8G0D6"/>
<dbReference type="InterPro" id="IPR046342">
    <property type="entry name" value="CBS_dom_sf"/>
</dbReference>
<comment type="caution">
    <text evidence="4">The sequence shown here is derived from an EMBL/GenBank/DDBJ whole genome shotgun (WGS) entry which is preliminary data.</text>
</comment>
<proteinExistence type="predicted"/>
<accession>A0A0W8G0D6</accession>
<feature type="domain" description="CBS" evidence="3">
    <location>
        <begin position="13"/>
        <end position="71"/>
    </location>
</feature>
<organism evidence="4">
    <name type="scientific">hydrocarbon metagenome</name>
    <dbReference type="NCBI Taxonomy" id="938273"/>
    <lineage>
        <taxon>unclassified sequences</taxon>
        <taxon>metagenomes</taxon>
        <taxon>ecological metagenomes</taxon>
    </lineage>
</organism>
<dbReference type="PROSITE" id="PS51371">
    <property type="entry name" value="CBS"/>
    <property type="match status" value="1"/>
</dbReference>
<gene>
    <name evidence="4" type="ORF">ASZ90_003550</name>
</gene>
<name>A0A0W8G0D6_9ZZZZ</name>
<dbReference type="SUPFAM" id="SSF54631">
    <property type="entry name" value="CBS-domain pair"/>
    <property type="match status" value="1"/>
</dbReference>
<dbReference type="EMBL" id="LNQE01000431">
    <property type="protein sequence ID" value="KUG26615.1"/>
    <property type="molecule type" value="Genomic_DNA"/>
</dbReference>
<dbReference type="PANTHER" id="PTHR22777">
    <property type="entry name" value="HEMOLYSIN-RELATED"/>
    <property type="match status" value="1"/>
</dbReference>